<accession>A0A4Z2HYE3</accession>
<organism evidence="2 3">
    <name type="scientific">Liparis tanakae</name>
    <name type="common">Tanaka's snailfish</name>
    <dbReference type="NCBI Taxonomy" id="230148"/>
    <lineage>
        <taxon>Eukaryota</taxon>
        <taxon>Metazoa</taxon>
        <taxon>Chordata</taxon>
        <taxon>Craniata</taxon>
        <taxon>Vertebrata</taxon>
        <taxon>Euteleostomi</taxon>
        <taxon>Actinopterygii</taxon>
        <taxon>Neopterygii</taxon>
        <taxon>Teleostei</taxon>
        <taxon>Neoteleostei</taxon>
        <taxon>Acanthomorphata</taxon>
        <taxon>Eupercaria</taxon>
        <taxon>Perciformes</taxon>
        <taxon>Cottioidei</taxon>
        <taxon>Cottales</taxon>
        <taxon>Liparidae</taxon>
        <taxon>Liparis</taxon>
    </lineage>
</organism>
<dbReference type="AlphaFoldDB" id="A0A4Z2HYE3"/>
<name>A0A4Z2HYE3_9TELE</name>
<protein>
    <submittedName>
        <fullName evidence="2">Uncharacterized protein</fullName>
    </submittedName>
</protein>
<gene>
    <name evidence="2" type="ORF">EYF80_019175</name>
</gene>
<dbReference type="Proteomes" id="UP000314294">
    <property type="component" value="Unassembled WGS sequence"/>
</dbReference>
<evidence type="ECO:0000256" key="1">
    <source>
        <dbReference type="SAM" id="MobiDB-lite"/>
    </source>
</evidence>
<keyword evidence="3" id="KW-1185">Reference proteome</keyword>
<feature type="compositionally biased region" description="Basic and acidic residues" evidence="1">
    <location>
        <begin position="71"/>
        <end position="83"/>
    </location>
</feature>
<comment type="caution">
    <text evidence="2">The sequence shown here is derived from an EMBL/GenBank/DDBJ whole genome shotgun (WGS) entry which is preliminary data.</text>
</comment>
<feature type="region of interest" description="Disordered" evidence="1">
    <location>
        <begin position="123"/>
        <end position="146"/>
    </location>
</feature>
<sequence>MALTSHRLGSEEGERPPRSVYVAGYRGNFVTVAGVVDIRGSQHDPKSPEEHEDAVGLCQFVQADDFSGDVGGERPVSREETQGDRQNLQSQIRFSAWDKKQRHTSSKHGEGVQIDAVNPLDVHQHTQHQFTHTSGNGPDRHQRNDTNFFNESFTLRHVLYKEHRGERPEAEQEDGDTEGHHDLVLQDLVIRRRLLEKLLLCAVLQSGLLFEVVPRHVEGPHEAGAGHEVQCYRSDDQQAAIQAEHHDQLVLSGGVDERSHTCAWEKMRNWTFGAKALSIRPPATMTPLKIVTGRAPKLSTQALQTGPEGEEYRCKKRKHKSIPATLFKVAISLPFLSIREKRDSKEKSLTPAATARSWAMKEAATITHPHPPSSTPVDGAMVMMLLLPSGIRDSFDRDGAPGNDKT</sequence>
<reference evidence="2 3" key="1">
    <citation type="submission" date="2019-03" db="EMBL/GenBank/DDBJ databases">
        <title>First draft genome of Liparis tanakae, snailfish: a comprehensive survey of snailfish specific genes.</title>
        <authorList>
            <person name="Kim W."/>
            <person name="Song I."/>
            <person name="Jeong J.-H."/>
            <person name="Kim D."/>
            <person name="Kim S."/>
            <person name="Ryu S."/>
            <person name="Song J.Y."/>
            <person name="Lee S.K."/>
        </authorList>
    </citation>
    <scope>NUCLEOTIDE SEQUENCE [LARGE SCALE GENOMIC DNA]</scope>
    <source>
        <tissue evidence="2">Muscle</tissue>
    </source>
</reference>
<proteinExistence type="predicted"/>
<evidence type="ECO:0000313" key="2">
    <source>
        <dbReference type="EMBL" id="TNN70591.1"/>
    </source>
</evidence>
<evidence type="ECO:0000313" key="3">
    <source>
        <dbReference type="Proteomes" id="UP000314294"/>
    </source>
</evidence>
<feature type="region of interest" description="Disordered" evidence="1">
    <location>
        <begin position="68"/>
        <end position="89"/>
    </location>
</feature>
<dbReference type="EMBL" id="SRLO01000161">
    <property type="protein sequence ID" value="TNN70591.1"/>
    <property type="molecule type" value="Genomic_DNA"/>
</dbReference>